<keyword evidence="2" id="KW-1185">Reference proteome</keyword>
<accession>A0A556TJJ0</accession>
<protein>
    <submittedName>
        <fullName evidence="1">Uncharacterized protein</fullName>
    </submittedName>
</protein>
<evidence type="ECO:0000313" key="2">
    <source>
        <dbReference type="Proteomes" id="UP000319801"/>
    </source>
</evidence>
<reference evidence="1 2" key="1">
    <citation type="journal article" date="2019" name="Genome Biol. Evol.">
        <title>Whole-Genome Sequencing of the Giant Devil Catfish, Bagarius yarrelli.</title>
        <authorList>
            <person name="Jiang W."/>
            <person name="Lv Y."/>
            <person name="Cheng L."/>
            <person name="Yang K."/>
            <person name="Chao B."/>
            <person name="Wang X."/>
            <person name="Li Y."/>
            <person name="Pan X."/>
            <person name="You X."/>
            <person name="Zhang Y."/>
            <person name="Yang J."/>
            <person name="Li J."/>
            <person name="Zhang X."/>
            <person name="Liu S."/>
            <person name="Sun C."/>
            <person name="Yang J."/>
            <person name="Shi Q."/>
        </authorList>
    </citation>
    <scope>NUCLEOTIDE SEQUENCE [LARGE SCALE GENOMIC DNA]</scope>
    <source>
        <strain evidence="1">JWS20170419001</strain>
        <tissue evidence="1">Muscle</tissue>
    </source>
</reference>
<dbReference type="AlphaFoldDB" id="A0A556TJJ0"/>
<gene>
    <name evidence="1" type="ORF">Baya_0887</name>
</gene>
<proteinExistence type="predicted"/>
<evidence type="ECO:0000313" key="1">
    <source>
        <dbReference type="EMBL" id="TSK14904.1"/>
    </source>
</evidence>
<comment type="caution">
    <text evidence="1">The sequence shown here is derived from an EMBL/GenBank/DDBJ whole genome shotgun (WGS) entry which is preliminary data.</text>
</comment>
<dbReference type="Proteomes" id="UP000319801">
    <property type="component" value="Unassembled WGS sequence"/>
</dbReference>
<organism evidence="1 2">
    <name type="scientific">Bagarius yarrelli</name>
    <name type="common">Goonch</name>
    <name type="synonym">Bagrus yarrelli</name>
    <dbReference type="NCBI Taxonomy" id="175774"/>
    <lineage>
        <taxon>Eukaryota</taxon>
        <taxon>Metazoa</taxon>
        <taxon>Chordata</taxon>
        <taxon>Craniata</taxon>
        <taxon>Vertebrata</taxon>
        <taxon>Euteleostomi</taxon>
        <taxon>Actinopterygii</taxon>
        <taxon>Neopterygii</taxon>
        <taxon>Teleostei</taxon>
        <taxon>Ostariophysi</taxon>
        <taxon>Siluriformes</taxon>
        <taxon>Sisoridae</taxon>
        <taxon>Sisorinae</taxon>
        <taxon>Bagarius</taxon>
    </lineage>
</organism>
<name>A0A556TJJ0_BAGYA</name>
<dbReference type="EMBL" id="VCAZ01000002">
    <property type="protein sequence ID" value="TSK14904.1"/>
    <property type="molecule type" value="Genomic_DNA"/>
</dbReference>
<sequence>MQVGSPGSDALEDIMVRVTSNRQCPLCHARLEIPEGTTTLCPLTAWTQRPNPDLDDLQGRAGETRVGRITKYVCIVLCVCKGGDRSGHLPMRARGFSGSDCRLRHILTKQVLHEMRRWVSEIQEQVLFIGSRAGAKTPEHTKRRARTTSPYTRTLIHAHAHVPAY</sequence>